<accession>A0AAN7C5Q5</accession>
<sequence>MSFEELNVRSHSSDMAGRWPHARARSVVAGEQRQGLRVHERGDNRGSAPKSYVALLQARIKLLDQVLWIHSIDVDSSIAQLDAQRTEVDAGPSGAAYSSSLAFNQMCAELEGALYVDEPLCELEQSAGEARFSGVTNTAPSPSTDYQSPAATRYYTRFSERETSTEASGVDDLGTPGLKRRLIGLYFEWEQPWYHMVDEKPFRQSMQCNGPYSSPLLVCCILAVGSRYSDEAETRTDPDDPNTAGRAFAERADVPLRREIKIPSITMIQALGVLGLYHVGVGSDSLGWLYHGMANRMLLDMGLNVDSTAVTGTGPFTADVRLRRQIYWALYCNDKLWASYTGRVCTMLVSCESLHFDSRAQTLPRLRRAMVTHCQILEKILMNLGWSYSLRKELKVKTAGGPNGPTPSPHACILNMVYHTSIVLLAKPFFRSGNPVRSRRSEQDDDIFRRASTACREAAGEICLPADRYRELFGSFRRSPLTATHCTLTAALVLMFAQTGTEVGSPGGNRAQLDGCMQTLRKLSVSWGPSSALVTRKRIVQLEMLPLAPDQPGSQPPHVGSVGEAPCVVDAPDIPVTSSSHQFWDDAATTQLFAEVGHLNVGAFDALSWDYANQDALDFHF</sequence>
<keyword evidence="6" id="KW-0539">Nucleus</keyword>
<protein>
    <submittedName>
        <fullName evidence="9">C6 transcription factor</fullName>
    </submittedName>
</protein>
<keyword evidence="10" id="KW-1185">Reference proteome</keyword>
<evidence type="ECO:0000313" key="9">
    <source>
        <dbReference type="EMBL" id="KAK4235436.1"/>
    </source>
</evidence>
<gene>
    <name evidence="9" type="ORF">C8A03DRAFT_46427</name>
</gene>
<dbReference type="Proteomes" id="UP001303760">
    <property type="component" value="Unassembled WGS sequence"/>
</dbReference>
<dbReference type="GO" id="GO:0003677">
    <property type="term" value="F:DNA binding"/>
    <property type="evidence" value="ECO:0007669"/>
    <property type="project" value="UniProtKB-KW"/>
</dbReference>
<reference evidence="9" key="2">
    <citation type="submission" date="2023-05" db="EMBL/GenBank/DDBJ databases">
        <authorList>
            <consortium name="Lawrence Berkeley National Laboratory"/>
            <person name="Steindorff A."/>
            <person name="Hensen N."/>
            <person name="Bonometti L."/>
            <person name="Westerberg I."/>
            <person name="Brannstrom I.O."/>
            <person name="Guillou S."/>
            <person name="Cros-Aarteil S."/>
            <person name="Calhoun S."/>
            <person name="Haridas S."/>
            <person name="Kuo A."/>
            <person name="Mondo S."/>
            <person name="Pangilinan J."/>
            <person name="Riley R."/>
            <person name="Labutti K."/>
            <person name="Andreopoulos B."/>
            <person name="Lipzen A."/>
            <person name="Chen C."/>
            <person name="Yanf M."/>
            <person name="Daum C."/>
            <person name="Ng V."/>
            <person name="Clum A."/>
            <person name="Ohm R."/>
            <person name="Martin F."/>
            <person name="Silar P."/>
            <person name="Natvig D."/>
            <person name="Lalanne C."/>
            <person name="Gautier V."/>
            <person name="Ament-Velasquez S.L."/>
            <person name="Kruys A."/>
            <person name="Hutchinson M.I."/>
            <person name="Powell A.J."/>
            <person name="Barry K."/>
            <person name="Miller A.N."/>
            <person name="Grigoriev I.V."/>
            <person name="Debuchy R."/>
            <person name="Gladieux P."/>
            <person name="Thoren M.H."/>
            <person name="Johannesson H."/>
        </authorList>
    </citation>
    <scope>NUCLEOTIDE SEQUENCE</scope>
    <source>
        <strain evidence="9">CBS 532.94</strain>
    </source>
</reference>
<evidence type="ECO:0000256" key="1">
    <source>
        <dbReference type="ARBA" id="ARBA00022723"/>
    </source>
</evidence>
<feature type="domain" description="Xylanolytic transcriptional activator regulatory" evidence="8">
    <location>
        <begin position="287"/>
        <end position="361"/>
    </location>
</feature>
<keyword evidence="3" id="KW-0805">Transcription regulation</keyword>
<dbReference type="SMART" id="SM00906">
    <property type="entry name" value="Fungal_trans"/>
    <property type="match status" value="1"/>
</dbReference>
<feature type="region of interest" description="Disordered" evidence="7">
    <location>
        <begin position="1"/>
        <end position="24"/>
    </location>
</feature>
<dbReference type="Pfam" id="PF04082">
    <property type="entry name" value="Fungal_trans"/>
    <property type="match status" value="1"/>
</dbReference>
<evidence type="ECO:0000259" key="8">
    <source>
        <dbReference type="SMART" id="SM00906"/>
    </source>
</evidence>
<keyword evidence="4" id="KW-0238">DNA-binding</keyword>
<name>A0AAN7C5Q5_9PEZI</name>
<dbReference type="AlphaFoldDB" id="A0AAN7C5Q5"/>
<reference evidence="9" key="1">
    <citation type="journal article" date="2023" name="Mol. Phylogenet. Evol.">
        <title>Genome-scale phylogeny and comparative genomics of the fungal order Sordariales.</title>
        <authorList>
            <person name="Hensen N."/>
            <person name="Bonometti L."/>
            <person name="Westerberg I."/>
            <person name="Brannstrom I.O."/>
            <person name="Guillou S."/>
            <person name="Cros-Aarteil S."/>
            <person name="Calhoun S."/>
            <person name="Haridas S."/>
            <person name="Kuo A."/>
            <person name="Mondo S."/>
            <person name="Pangilinan J."/>
            <person name="Riley R."/>
            <person name="LaButti K."/>
            <person name="Andreopoulos B."/>
            <person name="Lipzen A."/>
            <person name="Chen C."/>
            <person name="Yan M."/>
            <person name="Daum C."/>
            <person name="Ng V."/>
            <person name="Clum A."/>
            <person name="Steindorff A."/>
            <person name="Ohm R.A."/>
            <person name="Martin F."/>
            <person name="Silar P."/>
            <person name="Natvig D.O."/>
            <person name="Lalanne C."/>
            <person name="Gautier V."/>
            <person name="Ament-Velasquez S.L."/>
            <person name="Kruys A."/>
            <person name="Hutchinson M.I."/>
            <person name="Powell A.J."/>
            <person name="Barry K."/>
            <person name="Miller A.N."/>
            <person name="Grigoriev I.V."/>
            <person name="Debuchy R."/>
            <person name="Gladieux P."/>
            <person name="Hiltunen Thoren M."/>
            <person name="Johannesson H."/>
        </authorList>
    </citation>
    <scope>NUCLEOTIDE SEQUENCE</scope>
    <source>
        <strain evidence="9">CBS 532.94</strain>
    </source>
</reference>
<evidence type="ECO:0000256" key="4">
    <source>
        <dbReference type="ARBA" id="ARBA00023125"/>
    </source>
</evidence>
<dbReference type="EMBL" id="MU860267">
    <property type="protein sequence ID" value="KAK4235436.1"/>
    <property type="molecule type" value="Genomic_DNA"/>
</dbReference>
<dbReference type="PANTHER" id="PTHR31313">
    <property type="entry name" value="TY1 ENHANCER ACTIVATOR"/>
    <property type="match status" value="1"/>
</dbReference>
<evidence type="ECO:0000256" key="2">
    <source>
        <dbReference type="ARBA" id="ARBA00022833"/>
    </source>
</evidence>
<dbReference type="GO" id="GO:0006351">
    <property type="term" value="P:DNA-templated transcription"/>
    <property type="evidence" value="ECO:0007669"/>
    <property type="project" value="InterPro"/>
</dbReference>
<evidence type="ECO:0000256" key="7">
    <source>
        <dbReference type="SAM" id="MobiDB-lite"/>
    </source>
</evidence>
<dbReference type="CDD" id="cd12148">
    <property type="entry name" value="fungal_TF_MHR"/>
    <property type="match status" value="1"/>
</dbReference>
<proteinExistence type="predicted"/>
<evidence type="ECO:0000256" key="3">
    <source>
        <dbReference type="ARBA" id="ARBA00023015"/>
    </source>
</evidence>
<keyword evidence="5" id="KW-0804">Transcription</keyword>
<comment type="caution">
    <text evidence="9">The sequence shown here is derived from an EMBL/GenBank/DDBJ whole genome shotgun (WGS) entry which is preliminary data.</text>
</comment>
<keyword evidence="1" id="KW-0479">Metal-binding</keyword>
<keyword evidence="2" id="KW-0862">Zinc</keyword>
<evidence type="ECO:0000313" key="10">
    <source>
        <dbReference type="Proteomes" id="UP001303760"/>
    </source>
</evidence>
<dbReference type="GO" id="GO:0008270">
    <property type="term" value="F:zinc ion binding"/>
    <property type="evidence" value="ECO:0007669"/>
    <property type="project" value="InterPro"/>
</dbReference>
<organism evidence="9 10">
    <name type="scientific">Achaetomium macrosporum</name>
    <dbReference type="NCBI Taxonomy" id="79813"/>
    <lineage>
        <taxon>Eukaryota</taxon>
        <taxon>Fungi</taxon>
        <taxon>Dikarya</taxon>
        <taxon>Ascomycota</taxon>
        <taxon>Pezizomycotina</taxon>
        <taxon>Sordariomycetes</taxon>
        <taxon>Sordariomycetidae</taxon>
        <taxon>Sordariales</taxon>
        <taxon>Chaetomiaceae</taxon>
        <taxon>Achaetomium</taxon>
    </lineage>
</organism>
<dbReference type="InterPro" id="IPR051615">
    <property type="entry name" value="Transcr_Regulatory_Elem"/>
</dbReference>
<dbReference type="InterPro" id="IPR007219">
    <property type="entry name" value="XnlR_reg_dom"/>
</dbReference>
<evidence type="ECO:0000256" key="6">
    <source>
        <dbReference type="ARBA" id="ARBA00023242"/>
    </source>
</evidence>
<feature type="compositionally biased region" description="Basic and acidic residues" evidence="7">
    <location>
        <begin position="1"/>
        <end position="12"/>
    </location>
</feature>
<evidence type="ECO:0000256" key="5">
    <source>
        <dbReference type="ARBA" id="ARBA00023163"/>
    </source>
</evidence>
<dbReference type="PANTHER" id="PTHR31313:SF83">
    <property type="entry name" value="ZN(II)2CYS6 TRANSCRIPTION FACTOR (EUROFUNG)"/>
    <property type="match status" value="1"/>
</dbReference>